<sequence>ELCRLLPDDSEIHISLDGDKLIVEAGTGKYNLKTLPSDGFPVFEDESDGQAIKIDSQKLKNLINKTSFAMGNQDWRHYLNGLFITIEESDILAVASDAHRLAIASSDLDAKADNNTSGIIPRKSINEIAKLVGEVEGIVEINLSNNSIKTSTPTASFVSKLIEGKFPDYEQVIPSGDSSVLKVSTKQFSETLSRVSVLSSDKYRGIRMVTSDKGVMISANNPDQEEGEEFFNTAYEGENLDIAFNVNYFQEILSTIDDDECEIHFFGADKSCLITTPKNQQLKYVVMPLLI</sequence>
<keyword evidence="6 14" id="KW-0548">Nucleotidyltransferase</keyword>
<proteinExistence type="inferred from homology"/>
<evidence type="ECO:0000313" key="15">
    <source>
        <dbReference type="Proteomes" id="UP000252915"/>
    </source>
</evidence>
<organism evidence="14 15">
    <name type="scientific">SAR86 cluster bacterium</name>
    <dbReference type="NCBI Taxonomy" id="2030880"/>
    <lineage>
        <taxon>Bacteria</taxon>
        <taxon>Pseudomonadati</taxon>
        <taxon>Pseudomonadota</taxon>
        <taxon>Gammaproteobacteria</taxon>
        <taxon>SAR86 cluster</taxon>
    </lineage>
</organism>
<dbReference type="Pfam" id="PF02768">
    <property type="entry name" value="DNA_pol3_beta_3"/>
    <property type="match status" value="1"/>
</dbReference>
<dbReference type="GO" id="GO:0003677">
    <property type="term" value="F:DNA binding"/>
    <property type="evidence" value="ECO:0007669"/>
    <property type="project" value="UniProtKB-KW"/>
</dbReference>
<evidence type="ECO:0000259" key="12">
    <source>
        <dbReference type="Pfam" id="PF02767"/>
    </source>
</evidence>
<evidence type="ECO:0000259" key="13">
    <source>
        <dbReference type="Pfam" id="PF02768"/>
    </source>
</evidence>
<evidence type="ECO:0000256" key="1">
    <source>
        <dbReference type="ARBA" id="ARBA00004496"/>
    </source>
</evidence>
<dbReference type="EMBL" id="QOPI01000014">
    <property type="protein sequence ID" value="RCL44507.1"/>
    <property type="molecule type" value="Genomic_DNA"/>
</dbReference>
<dbReference type="Gene3D" id="3.10.150.10">
    <property type="entry name" value="DNA Polymerase III, subunit A, domain 2"/>
    <property type="match status" value="1"/>
</dbReference>
<dbReference type="InterPro" id="IPR022635">
    <property type="entry name" value="DNA_polIII_beta_C"/>
</dbReference>
<feature type="domain" description="DNA polymerase III beta sliding clamp central" evidence="12">
    <location>
        <begin position="54"/>
        <end position="168"/>
    </location>
</feature>
<keyword evidence="7" id="KW-0235">DNA replication</keyword>
<evidence type="ECO:0000256" key="7">
    <source>
        <dbReference type="ARBA" id="ARBA00022705"/>
    </source>
</evidence>
<dbReference type="GO" id="GO:0008408">
    <property type="term" value="F:3'-5' exonuclease activity"/>
    <property type="evidence" value="ECO:0007669"/>
    <property type="project" value="InterPro"/>
</dbReference>
<dbReference type="Proteomes" id="UP000252915">
    <property type="component" value="Unassembled WGS sequence"/>
</dbReference>
<keyword evidence="9" id="KW-0238">DNA-binding</keyword>
<dbReference type="SMART" id="SM00480">
    <property type="entry name" value="POL3Bc"/>
    <property type="match status" value="1"/>
</dbReference>
<feature type="domain" description="DNA polymerase III beta sliding clamp C-terminal" evidence="13">
    <location>
        <begin position="171"/>
        <end position="289"/>
    </location>
</feature>
<evidence type="ECO:0000256" key="11">
    <source>
        <dbReference type="ARBA" id="ARBA00033276"/>
    </source>
</evidence>
<accession>A0A368C5X0</accession>
<evidence type="ECO:0000256" key="3">
    <source>
        <dbReference type="ARBA" id="ARBA00021035"/>
    </source>
</evidence>
<reference evidence="14 15" key="1">
    <citation type="journal article" date="2018" name="Microbiome">
        <title>Fine metagenomic profile of the Mediterranean stratified and mixed water columns revealed by assembly and recruitment.</title>
        <authorList>
            <person name="Haro-Moreno J.M."/>
            <person name="Lopez-Perez M."/>
            <person name="De La Torre J.R."/>
            <person name="Picazo A."/>
            <person name="Camacho A."/>
            <person name="Rodriguez-Valera F."/>
        </authorList>
    </citation>
    <scope>NUCLEOTIDE SEQUENCE [LARGE SCALE GENOMIC DNA]</scope>
    <source>
        <strain evidence="14">MED-G78</strain>
    </source>
</reference>
<comment type="caution">
    <text evidence="14">The sequence shown here is derived from an EMBL/GenBank/DDBJ whole genome shotgun (WGS) entry which is preliminary data.</text>
</comment>
<dbReference type="GO" id="GO:0005737">
    <property type="term" value="C:cytoplasm"/>
    <property type="evidence" value="ECO:0007669"/>
    <property type="project" value="UniProtKB-SubCell"/>
</dbReference>
<keyword evidence="5 14" id="KW-0808">Transferase</keyword>
<keyword evidence="4" id="KW-0963">Cytoplasm</keyword>
<comment type="subcellular location">
    <subcellularLocation>
        <location evidence="1">Cytoplasm</location>
    </subcellularLocation>
</comment>
<dbReference type="GO" id="GO:0003887">
    <property type="term" value="F:DNA-directed DNA polymerase activity"/>
    <property type="evidence" value="ECO:0007669"/>
    <property type="project" value="UniProtKB-KW"/>
</dbReference>
<dbReference type="PANTHER" id="PTHR30478">
    <property type="entry name" value="DNA POLYMERASE III SUBUNIT BETA"/>
    <property type="match status" value="1"/>
</dbReference>
<name>A0A368C5X0_9GAMM</name>
<dbReference type="Gene3D" id="3.70.10.10">
    <property type="match status" value="1"/>
</dbReference>
<dbReference type="GO" id="GO:0006271">
    <property type="term" value="P:DNA strand elongation involved in DNA replication"/>
    <property type="evidence" value="ECO:0007669"/>
    <property type="project" value="TreeGrafter"/>
</dbReference>
<dbReference type="InterPro" id="IPR046938">
    <property type="entry name" value="DNA_clamp_sf"/>
</dbReference>
<protein>
    <recommendedName>
        <fullName evidence="3">Beta sliding clamp</fullName>
    </recommendedName>
    <alternativeName>
        <fullName evidence="11">Beta-clamp processivity factor</fullName>
    </alternativeName>
    <alternativeName>
        <fullName evidence="10">DNA polymerase III beta sliding clamp subunit</fullName>
    </alternativeName>
</protein>
<dbReference type="InterPro" id="IPR022637">
    <property type="entry name" value="DNA_polIII_beta_cen"/>
</dbReference>
<keyword evidence="8" id="KW-0239">DNA-directed DNA polymerase</keyword>
<dbReference type="CDD" id="cd00140">
    <property type="entry name" value="beta_clamp"/>
    <property type="match status" value="1"/>
</dbReference>
<dbReference type="GO" id="GO:0009360">
    <property type="term" value="C:DNA polymerase III complex"/>
    <property type="evidence" value="ECO:0007669"/>
    <property type="project" value="InterPro"/>
</dbReference>
<evidence type="ECO:0000256" key="6">
    <source>
        <dbReference type="ARBA" id="ARBA00022695"/>
    </source>
</evidence>
<evidence type="ECO:0000256" key="4">
    <source>
        <dbReference type="ARBA" id="ARBA00022490"/>
    </source>
</evidence>
<dbReference type="SUPFAM" id="SSF55979">
    <property type="entry name" value="DNA clamp"/>
    <property type="match status" value="2"/>
</dbReference>
<evidence type="ECO:0000256" key="10">
    <source>
        <dbReference type="ARBA" id="ARBA00030988"/>
    </source>
</evidence>
<evidence type="ECO:0000256" key="2">
    <source>
        <dbReference type="ARBA" id="ARBA00010752"/>
    </source>
</evidence>
<gene>
    <name evidence="14" type="primary">dnaN</name>
    <name evidence="14" type="ORF">DBW92_02930</name>
</gene>
<evidence type="ECO:0000256" key="5">
    <source>
        <dbReference type="ARBA" id="ARBA00022679"/>
    </source>
</evidence>
<dbReference type="NCBIfam" id="TIGR00663">
    <property type="entry name" value="dnan"/>
    <property type="match status" value="1"/>
</dbReference>
<dbReference type="PANTHER" id="PTHR30478:SF0">
    <property type="entry name" value="BETA SLIDING CLAMP"/>
    <property type="match status" value="1"/>
</dbReference>
<dbReference type="AlphaFoldDB" id="A0A368C5X0"/>
<dbReference type="InterPro" id="IPR001001">
    <property type="entry name" value="DNA_polIII_beta"/>
</dbReference>
<evidence type="ECO:0000256" key="9">
    <source>
        <dbReference type="ARBA" id="ARBA00023125"/>
    </source>
</evidence>
<evidence type="ECO:0000313" key="14">
    <source>
        <dbReference type="EMBL" id="RCL44507.1"/>
    </source>
</evidence>
<evidence type="ECO:0000256" key="8">
    <source>
        <dbReference type="ARBA" id="ARBA00022932"/>
    </source>
</evidence>
<comment type="similarity">
    <text evidence="2">Belongs to the beta sliding clamp family.</text>
</comment>
<feature type="non-terminal residue" evidence="14">
    <location>
        <position position="1"/>
    </location>
</feature>
<dbReference type="Pfam" id="PF02767">
    <property type="entry name" value="DNA_pol3_beta_2"/>
    <property type="match status" value="1"/>
</dbReference>